<evidence type="ECO:0000256" key="1">
    <source>
        <dbReference type="SAM" id="Phobius"/>
    </source>
</evidence>
<evidence type="ECO:0000256" key="2">
    <source>
        <dbReference type="SAM" id="SignalP"/>
    </source>
</evidence>
<feature type="signal peptide" evidence="2">
    <location>
        <begin position="1"/>
        <end position="21"/>
    </location>
</feature>
<dbReference type="Proteomes" id="UP001523216">
    <property type="component" value="Unassembled WGS sequence"/>
</dbReference>
<proteinExistence type="predicted"/>
<feature type="chain" id="PRO_5045641595" evidence="2">
    <location>
        <begin position="22"/>
        <end position="137"/>
    </location>
</feature>
<protein>
    <submittedName>
        <fullName evidence="3">Uncharacterized protein</fullName>
    </submittedName>
</protein>
<dbReference type="EMBL" id="JAMQOL010000080">
    <property type="protein sequence ID" value="MCM4084635.1"/>
    <property type="molecule type" value="Genomic_DNA"/>
</dbReference>
<dbReference type="RefSeq" id="WP_251804379.1">
    <property type="nucleotide sequence ID" value="NZ_JAMQOL010000080.1"/>
</dbReference>
<evidence type="ECO:0000313" key="3">
    <source>
        <dbReference type="EMBL" id="MCM4084635.1"/>
    </source>
</evidence>
<evidence type="ECO:0000313" key="4">
    <source>
        <dbReference type="Proteomes" id="UP001523216"/>
    </source>
</evidence>
<feature type="transmembrane region" description="Helical" evidence="1">
    <location>
        <begin position="83"/>
        <end position="104"/>
    </location>
</feature>
<reference evidence="3 4" key="1">
    <citation type="submission" date="2022-06" db="EMBL/GenBank/DDBJ databases">
        <title>Actinoplanes abujensis sp. nov., isolated from Nigerian arid soil.</title>
        <authorList>
            <person name="Ding P."/>
        </authorList>
    </citation>
    <scope>NUCLEOTIDE SEQUENCE [LARGE SCALE GENOMIC DNA]</scope>
    <source>
        <strain evidence="4">TRM88002</strain>
    </source>
</reference>
<keyword evidence="1" id="KW-1133">Transmembrane helix</keyword>
<sequence>MRWTKLLVAATAGVVAGTAVVGGPAAAAAPRDAGSSQVVTSWSGTEVYVSRQTTHNLAATVRKWDRTSDLPVTLMATLGCARLGNPVAMGVCGVVVPVFGFYAIDRLLQADRQNACLRLVMTWTGPGLDVDDGPHCA</sequence>
<accession>A0ABT0YG07</accession>
<keyword evidence="2" id="KW-0732">Signal</keyword>
<comment type="caution">
    <text evidence="3">The sequence shown here is derived from an EMBL/GenBank/DDBJ whole genome shotgun (WGS) entry which is preliminary data.</text>
</comment>
<keyword evidence="1" id="KW-0472">Membrane</keyword>
<name>A0ABT0YG07_9ACTN</name>
<keyword evidence="1" id="KW-0812">Transmembrane</keyword>
<keyword evidence="4" id="KW-1185">Reference proteome</keyword>
<organism evidence="3 4">
    <name type="scientific">Paractinoplanes hotanensis</name>
    <dbReference type="NCBI Taxonomy" id="2906497"/>
    <lineage>
        <taxon>Bacteria</taxon>
        <taxon>Bacillati</taxon>
        <taxon>Actinomycetota</taxon>
        <taxon>Actinomycetes</taxon>
        <taxon>Micromonosporales</taxon>
        <taxon>Micromonosporaceae</taxon>
        <taxon>Paractinoplanes</taxon>
    </lineage>
</organism>
<gene>
    <name evidence="3" type="ORF">LXN57_44610</name>
</gene>